<dbReference type="EMBL" id="BQKE01000002">
    <property type="protein sequence ID" value="GJM62448.1"/>
    <property type="molecule type" value="Genomic_DNA"/>
</dbReference>
<evidence type="ECO:0000313" key="2">
    <source>
        <dbReference type="Proteomes" id="UP001310022"/>
    </source>
</evidence>
<gene>
    <name evidence="1" type="ORF">PEDI_30000</name>
</gene>
<protein>
    <submittedName>
        <fullName evidence="1">Uncharacterized protein</fullName>
    </submittedName>
</protein>
<evidence type="ECO:0000313" key="1">
    <source>
        <dbReference type="EMBL" id="GJM62448.1"/>
    </source>
</evidence>
<dbReference type="RefSeq" id="WP_338237737.1">
    <property type="nucleotide sequence ID" value="NZ_BQKE01000002.1"/>
</dbReference>
<comment type="caution">
    <text evidence="1">The sequence shown here is derived from an EMBL/GenBank/DDBJ whole genome shotgun (WGS) entry which is preliminary data.</text>
</comment>
<name>A0AAN4W0N1_9BACT</name>
<proteinExistence type="predicted"/>
<accession>A0AAN4W0N1</accession>
<organism evidence="1 2">
    <name type="scientific">Persicobacter diffluens</name>
    <dbReference type="NCBI Taxonomy" id="981"/>
    <lineage>
        <taxon>Bacteria</taxon>
        <taxon>Pseudomonadati</taxon>
        <taxon>Bacteroidota</taxon>
        <taxon>Cytophagia</taxon>
        <taxon>Cytophagales</taxon>
        <taxon>Persicobacteraceae</taxon>
        <taxon>Persicobacter</taxon>
    </lineage>
</organism>
<reference evidence="1 2" key="1">
    <citation type="submission" date="2021-12" db="EMBL/GenBank/DDBJ databases">
        <title>Genome sequencing of bacteria with rrn-lacking chromosome and rrn-plasmid.</title>
        <authorList>
            <person name="Anda M."/>
            <person name="Iwasaki W."/>
        </authorList>
    </citation>
    <scope>NUCLEOTIDE SEQUENCE [LARGE SCALE GENOMIC DNA]</scope>
    <source>
        <strain evidence="1 2">NBRC 15940</strain>
    </source>
</reference>
<sequence>MQLPQFMIVEEPRQQALGTFILSNAKPKLLARAYYLPIGEKGAATQAQLEAHFNIGFGGVFGDKRIFVGAVDIYTKLKGNDENEKLFLKTMKQMAEWYADFLTWEEEVSA</sequence>
<dbReference type="AlphaFoldDB" id="A0AAN4W0N1"/>
<dbReference type="Proteomes" id="UP001310022">
    <property type="component" value="Unassembled WGS sequence"/>
</dbReference>
<keyword evidence="2" id="KW-1185">Reference proteome</keyword>